<dbReference type="AlphaFoldDB" id="A0A0H5S0R6"/>
<name>A0A0H5S0R6_9MYCO</name>
<gene>
    <name evidence="2" type="primary">whiA_1</name>
    <name evidence="2" type="ORF">BN2156_01469</name>
</gene>
<protein>
    <submittedName>
        <fullName evidence="2">Transcriptional regulator</fullName>
    </submittedName>
</protein>
<evidence type="ECO:0000313" key="2">
    <source>
        <dbReference type="EMBL" id="CRZ14619.1"/>
    </source>
</evidence>
<evidence type="ECO:0000313" key="3">
    <source>
        <dbReference type="Proteomes" id="UP000199147"/>
    </source>
</evidence>
<dbReference type="STRING" id="146018.BN2156_01469"/>
<dbReference type="EMBL" id="CWKH01000001">
    <property type="protein sequence ID" value="CRZ14619.1"/>
    <property type="molecule type" value="Genomic_DNA"/>
</dbReference>
<organism evidence="2 3">
    <name type="scientific">Mycolicibacterium neworleansense</name>
    <dbReference type="NCBI Taxonomy" id="146018"/>
    <lineage>
        <taxon>Bacteria</taxon>
        <taxon>Bacillati</taxon>
        <taxon>Actinomycetota</taxon>
        <taxon>Actinomycetes</taxon>
        <taxon>Mycobacteriales</taxon>
        <taxon>Mycobacteriaceae</taxon>
        <taxon>Mycolicibacterium</taxon>
    </lineage>
</organism>
<sequence length="41" mass="4442">MTKDAVAGRIRRLLSMADRKAKQDGIPDTESAVTPDLLDDA</sequence>
<evidence type="ECO:0000256" key="1">
    <source>
        <dbReference type="SAM" id="MobiDB-lite"/>
    </source>
</evidence>
<proteinExistence type="predicted"/>
<feature type="region of interest" description="Disordered" evidence="1">
    <location>
        <begin position="18"/>
        <end position="41"/>
    </location>
</feature>
<reference evidence="3" key="1">
    <citation type="submission" date="2015-07" db="EMBL/GenBank/DDBJ databases">
        <authorList>
            <person name="Urmite Genomes"/>
        </authorList>
    </citation>
    <scope>NUCLEOTIDE SEQUENCE [LARGE SCALE GENOMIC DNA]</scope>
    <source>
        <strain evidence="3">type strain: ATCC 49404</strain>
    </source>
</reference>
<keyword evidence="3" id="KW-1185">Reference proteome</keyword>
<accession>A0A0H5S0R6</accession>
<dbReference type="Proteomes" id="UP000199147">
    <property type="component" value="Unassembled WGS sequence"/>
</dbReference>